<evidence type="ECO:0000313" key="2">
    <source>
        <dbReference type="EMBL" id="OLP42691.1"/>
    </source>
</evidence>
<dbReference type="InterPro" id="IPR051916">
    <property type="entry name" value="GPI-anchor_lipid_remodeler"/>
</dbReference>
<name>A0A1Q8ZLC3_9HYPH</name>
<dbReference type="PANTHER" id="PTHR14859:SF1">
    <property type="entry name" value="PGAP2-INTERACTING PROTEIN"/>
    <property type="match status" value="1"/>
</dbReference>
<dbReference type="GO" id="GO:0004519">
    <property type="term" value="F:endonuclease activity"/>
    <property type="evidence" value="ECO:0007669"/>
    <property type="project" value="UniProtKB-KW"/>
</dbReference>
<dbReference type="AlphaFoldDB" id="A0A1Q8ZLC3"/>
<keyword evidence="2" id="KW-0255">Endonuclease</keyword>
<sequence>MRLTSYNIQYGVGLDGKFNPERIARNLEGADIIALQEVTRGSPANGGADLVEIFANHFPEHHYVYGPACDLHASSALIKGRRVDKRHQIGNMILSRWPILTNRLLLLPRTRTFEKLNIQRGATEAVIDTPTGPLRVYSVHLDHVAPDERIAQIRFLKQRVVNFTAEGGALTGAHELHNLAQPPLPDDYILLGDFNMQPESPEYIEMLGTIDAYYGRTARHDAPIDALARLGQLTPGCYSWEEVGNPEKRLHLDYAFLSGSLAHRLKTAHVDINAVGSDHFPVWVELS</sequence>
<accession>A0A1Q8ZLC3</accession>
<reference evidence="2 3" key="1">
    <citation type="submission" date="2016-09" db="EMBL/GenBank/DDBJ databases">
        <title>Rhizobium oryziradicis sp. nov., isolated from the root of rice.</title>
        <authorList>
            <person name="Zhao J."/>
            <person name="Zhang X."/>
        </authorList>
    </citation>
    <scope>NUCLEOTIDE SEQUENCE [LARGE SCALE GENOMIC DNA]</scope>
    <source>
        <strain evidence="2 3">N19</strain>
    </source>
</reference>
<organism evidence="2 3">
    <name type="scientific">Rhizobium oryziradicis</name>
    <dbReference type="NCBI Taxonomy" id="1867956"/>
    <lineage>
        <taxon>Bacteria</taxon>
        <taxon>Pseudomonadati</taxon>
        <taxon>Pseudomonadota</taxon>
        <taxon>Alphaproteobacteria</taxon>
        <taxon>Hyphomicrobiales</taxon>
        <taxon>Rhizobiaceae</taxon>
        <taxon>Rhizobium/Agrobacterium group</taxon>
        <taxon>Rhizobium</taxon>
    </lineage>
</organism>
<dbReference type="SUPFAM" id="SSF56219">
    <property type="entry name" value="DNase I-like"/>
    <property type="match status" value="1"/>
</dbReference>
<keyword evidence="2" id="KW-0540">Nuclease</keyword>
<dbReference type="PANTHER" id="PTHR14859">
    <property type="entry name" value="CALCOFLUOR WHITE HYPERSENSITIVE PROTEIN PRECURSOR"/>
    <property type="match status" value="1"/>
</dbReference>
<dbReference type="STRING" id="1867956.BJF95_00730"/>
<feature type="domain" description="Endonuclease/exonuclease/phosphatase" evidence="1">
    <location>
        <begin position="5"/>
        <end position="279"/>
    </location>
</feature>
<dbReference type="Pfam" id="PF03372">
    <property type="entry name" value="Exo_endo_phos"/>
    <property type="match status" value="1"/>
</dbReference>
<dbReference type="RefSeq" id="WP_075641385.1">
    <property type="nucleotide sequence ID" value="NZ_MKIM01000031.1"/>
</dbReference>
<dbReference type="GO" id="GO:0006506">
    <property type="term" value="P:GPI anchor biosynthetic process"/>
    <property type="evidence" value="ECO:0007669"/>
    <property type="project" value="TreeGrafter"/>
</dbReference>
<protein>
    <submittedName>
        <fullName evidence="2">Endonuclease</fullName>
    </submittedName>
</protein>
<dbReference type="Proteomes" id="UP000186894">
    <property type="component" value="Unassembled WGS sequence"/>
</dbReference>
<gene>
    <name evidence="2" type="ORF">BJF95_00730</name>
</gene>
<dbReference type="OrthoDB" id="155529at2"/>
<evidence type="ECO:0000313" key="3">
    <source>
        <dbReference type="Proteomes" id="UP000186894"/>
    </source>
</evidence>
<dbReference type="InterPro" id="IPR005135">
    <property type="entry name" value="Endo/exonuclease/phosphatase"/>
</dbReference>
<comment type="caution">
    <text evidence="2">The sequence shown here is derived from an EMBL/GenBank/DDBJ whole genome shotgun (WGS) entry which is preliminary data.</text>
</comment>
<dbReference type="InterPro" id="IPR036691">
    <property type="entry name" value="Endo/exonu/phosph_ase_sf"/>
</dbReference>
<dbReference type="EMBL" id="MKIM01000031">
    <property type="protein sequence ID" value="OLP42691.1"/>
    <property type="molecule type" value="Genomic_DNA"/>
</dbReference>
<keyword evidence="3" id="KW-1185">Reference proteome</keyword>
<dbReference type="GO" id="GO:0016020">
    <property type="term" value="C:membrane"/>
    <property type="evidence" value="ECO:0007669"/>
    <property type="project" value="GOC"/>
</dbReference>
<proteinExistence type="predicted"/>
<evidence type="ECO:0000259" key="1">
    <source>
        <dbReference type="Pfam" id="PF03372"/>
    </source>
</evidence>
<keyword evidence="2" id="KW-0378">Hydrolase</keyword>
<dbReference type="Gene3D" id="3.60.10.10">
    <property type="entry name" value="Endonuclease/exonuclease/phosphatase"/>
    <property type="match status" value="1"/>
</dbReference>